<proteinExistence type="predicted"/>
<reference evidence="3" key="1">
    <citation type="submission" date="2023-10" db="EMBL/GenBank/DDBJ databases">
        <authorList>
            <person name="Noh H."/>
        </authorList>
    </citation>
    <scope>NUCLEOTIDE SEQUENCE</scope>
    <source>
        <strain evidence="3">DUCC4014</strain>
    </source>
</reference>
<evidence type="ECO:0000313" key="4">
    <source>
        <dbReference type="Proteomes" id="UP000827549"/>
    </source>
</evidence>
<dbReference type="EMBL" id="CP086714">
    <property type="protein sequence ID" value="WOO76465.1"/>
    <property type="molecule type" value="Genomic_DNA"/>
</dbReference>
<evidence type="ECO:0000256" key="2">
    <source>
        <dbReference type="SAM" id="MobiDB-lite"/>
    </source>
</evidence>
<dbReference type="AlphaFoldDB" id="A0AAF0XZ27"/>
<dbReference type="Gene3D" id="3.30.479.30">
    <property type="entry name" value="Band 7 domain"/>
    <property type="match status" value="1"/>
</dbReference>
<dbReference type="RefSeq" id="XP_062622497.1">
    <property type="nucleotide sequence ID" value="XM_062766513.1"/>
</dbReference>
<keyword evidence="4" id="KW-1185">Reference proteome</keyword>
<accession>A0AAF0XZ27</accession>
<dbReference type="CDD" id="cd06503">
    <property type="entry name" value="ATP-synt_Fo_b"/>
    <property type="match status" value="1"/>
</dbReference>
<feature type="compositionally biased region" description="Polar residues" evidence="2">
    <location>
        <begin position="1"/>
        <end position="10"/>
    </location>
</feature>
<dbReference type="GeneID" id="87803348"/>
<feature type="coiled-coil region" evidence="1">
    <location>
        <begin position="440"/>
        <end position="487"/>
    </location>
</feature>
<feature type="region of interest" description="Disordered" evidence="2">
    <location>
        <begin position="1"/>
        <end position="55"/>
    </location>
</feature>
<gene>
    <name evidence="3" type="ORF">LOC62_01G000086</name>
</gene>
<sequence length="601" mass="65603">MSHSPPSNNGDHLDGATVIGANDQGYALGKQASGSSSSKPFLLPPRPQRGGVPEALRAENLPFVDTSSYLDEKRDLLVKIGKGGVAQALHDLNTELKNKGHTGIISDKRPHQVVGREVNPGSFGLYEYASGPKLILEPGRYPGLPLANWIGCTWHGTYDIATNFPPLKTEGSLMVPDPYLSKLGLTVVQVSQNQAAVCVDPQMRVFVVSDGGFVAMATSGAYRVLGLVDQTHLRDEVKDRYSGQVLGHTQVVKFPGKGDQYVAATFVDIPANNVAILQRKEELFELGAGQHYLTAANVTIRGFFTKGEVQQELQCDNLYTRDQVPVWLRIYLRYQLIHPLQLARHGYPTPFDALQDKTRSILTQIVAHLDYSAMARTRNAAPDVEIAEHAEDDSAGAIFVSAVRMQAIDELKVVAWEYGIKLEDLAIIDRRFKGEIAAKLDSLTTRALEAQVESANLDRENANKRRKQEGDAKVLELQNAMKRATAETDAQNTIQAARARAESALIQAEADAKAIKVRAEAQAQAVRVQASIDAEIRDEFARSLAQSRVEVERTRAYGSRTVFAPLEAYQSGGMVGMGMVAGSRLNQIEEAPPATRVNGAK</sequence>
<evidence type="ECO:0008006" key="5">
    <source>
        <dbReference type="Google" id="ProtNLM"/>
    </source>
</evidence>
<dbReference type="Proteomes" id="UP000827549">
    <property type="component" value="Chromosome 1"/>
</dbReference>
<evidence type="ECO:0000313" key="3">
    <source>
        <dbReference type="EMBL" id="WOO76465.1"/>
    </source>
</evidence>
<protein>
    <recommendedName>
        <fullName evidence="5">Band 7 domain-containing protein</fullName>
    </recommendedName>
</protein>
<dbReference type="InterPro" id="IPR036013">
    <property type="entry name" value="Band_7/SPFH_dom_sf"/>
</dbReference>
<evidence type="ECO:0000256" key="1">
    <source>
        <dbReference type="SAM" id="Coils"/>
    </source>
</evidence>
<keyword evidence="1" id="KW-0175">Coiled coil</keyword>
<organism evidence="3 4">
    <name type="scientific">Vanrija pseudolonga</name>
    <dbReference type="NCBI Taxonomy" id="143232"/>
    <lineage>
        <taxon>Eukaryota</taxon>
        <taxon>Fungi</taxon>
        <taxon>Dikarya</taxon>
        <taxon>Basidiomycota</taxon>
        <taxon>Agaricomycotina</taxon>
        <taxon>Tremellomycetes</taxon>
        <taxon>Trichosporonales</taxon>
        <taxon>Trichosporonaceae</taxon>
        <taxon>Vanrija</taxon>
    </lineage>
</organism>
<name>A0AAF0XZ27_9TREE</name>